<reference evidence="1 2" key="1">
    <citation type="journal article" date="2023" name="Nucleic Acids Res.">
        <title>The hologenome of Daphnia magna reveals possible DNA methylation and microbiome-mediated evolution of the host genome.</title>
        <authorList>
            <person name="Chaturvedi A."/>
            <person name="Li X."/>
            <person name="Dhandapani V."/>
            <person name="Marshall H."/>
            <person name="Kissane S."/>
            <person name="Cuenca-Cambronero M."/>
            <person name="Asole G."/>
            <person name="Calvet F."/>
            <person name="Ruiz-Romero M."/>
            <person name="Marangio P."/>
            <person name="Guigo R."/>
            <person name="Rago D."/>
            <person name="Mirbahai L."/>
            <person name="Eastwood N."/>
            <person name="Colbourne J.K."/>
            <person name="Zhou J."/>
            <person name="Mallon E."/>
            <person name="Orsini L."/>
        </authorList>
    </citation>
    <scope>NUCLEOTIDE SEQUENCE [LARGE SCALE GENOMIC DNA]</scope>
    <source>
        <strain evidence="1">LRV0_1</strain>
    </source>
</reference>
<dbReference type="EMBL" id="JAOYFB010000002">
    <property type="protein sequence ID" value="KAK4007607.1"/>
    <property type="molecule type" value="Genomic_DNA"/>
</dbReference>
<sequence>MDPLLAAALTGIANAQLGLQQALVGLGAGKQINPLPAALGRDFFFDGATEEKFFEWQAAVQRVSVTEGWNPEQTRQVALRNLRGDAASWHDQVGVNIPDFDDWMNSLKRTFVRALIESSW</sequence>
<evidence type="ECO:0008006" key="3">
    <source>
        <dbReference type="Google" id="ProtNLM"/>
    </source>
</evidence>
<organism evidence="1 2">
    <name type="scientific">Daphnia magna</name>
    <dbReference type="NCBI Taxonomy" id="35525"/>
    <lineage>
        <taxon>Eukaryota</taxon>
        <taxon>Metazoa</taxon>
        <taxon>Ecdysozoa</taxon>
        <taxon>Arthropoda</taxon>
        <taxon>Crustacea</taxon>
        <taxon>Branchiopoda</taxon>
        <taxon>Diplostraca</taxon>
        <taxon>Cladocera</taxon>
        <taxon>Anomopoda</taxon>
        <taxon>Daphniidae</taxon>
        <taxon>Daphnia</taxon>
    </lineage>
</organism>
<accession>A0ABQ9Z403</accession>
<evidence type="ECO:0000313" key="2">
    <source>
        <dbReference type="Proteomes" id="UP001234178"/>
    </source>
</evidence>
<gene>
    <name evidence="1" type="ORF">OUZ56_012762</name>
</gene>
<comment type="caution">
    <text evidence="1">The sequence shown here is derived from an EMBL/GenBank/DDBJ whole genome shotgun (WGS) entry which is preliminary data.</text>
</comment>
<keyword evidence="2" id="KW-1185">Reference proteome</keyword>
<dbReference type="Proteomes" id="UP001234178">
    <property type="component" value="Unassembled WGS sequence"/>
</dbReference>
<name>A0ABQ9Z403_9CRUS</name>
<proteinExistence type="predicted"/>
<evidence type="ECO:0000313" key="1">
    <source>
        <dbReference type="EMBL" id="KAK4007607.1"/>
    </source>
</evidence>
<protein>
    <recommendedName>
        <fullName evidence="3">Retrotransposon gag domain-containing protein</fullName>
    </recommendedName>
</protein>